<name>A0A2H9PBQ3_9BACT</name>
<dbReference type="GO" id="GO:0004175">
    <property type="term" value="F:endopeptidase activity"/>
    <property type="evidence" value="ECO:0007669"/>
    <property type="project" value="UniProtKB-ARBA"/>
</dbReference>
<sequence length="323" mass="36184">MQKPCIGIKQRNFTLQLWIGSGKSWMIRRKVITIIILLAITGLAQSEEKSITNTLLWSILLPGGGHFYLGQPTAGNIYLMAESLLFITGKSLENALASGEWNFFYINTLKIHELNIFTSYREARILNNNEGYTTPIDKTPLHKLILAPFRWENIKSPYVYGFFLAGIAINATEGYLNPQRKGFDRISTINIMNTGFDRECGTAVYEGMWLTLSFDSAVSEECAYRGLLQVECEETMGRTAGLFVSSGIFGLGHVTNWGDGKSWAYGGIATLSGLYLGWLFQKEGYRLEKPIAAHFWFNFAAGTTLFLIDPANNPLGIKMNFSF</sequence>
<feature type="domain" description="CAAX prenyl protease 2/Lysostaphin resistance protein A-like" evidence="1">
    <location>
        <begin position="208"/>
        <end position="299"/>
    </location>
</feature>
<dbReference type="Proteomes" id="UP000234145">
    <property type="component" value="Unassembled WGS sequence"/>
</dbReference>
<evidence type="ECO:0000259" key="1">
    <source>
        <dbReference type="Pfam" id="PF02517"/>
    </source>
</evidence>
<dbReference type="Pfam" id="PF02517">
    <property type="entry name" value="Rce1-like"/>
    <property type="match status" value="1"/>
</dbReference>
<proteinExistence type="predicted"/>
<evidence type="ECO:0000313" key="3">
    <source>
        <dbReference type="Proteomes" id="UP000234145"/>
    </source>
</evidence>
<gene>
    <name evidence="2" type="ORF">COY51_02900</name>
</gene>
<dbReference type="EMBL" id="PFMS01000049">
    <property type="protein sequence ID" value="PIZ16393.1"/>
    <property type="molecule type" value="Genomic_DNA"/>
</dbReference>
<organism evidence="2 3">
    <name type="scientific">Candidatus Desantisbacteria bacterium CG_4_10_14_0_8_um_filter_39_17</name>
    <dbReference type="NCBI Taxonomy" id="1974542"/>
    <lineage>
        <taxon>Bacteria</taxon>
        <taxon>Candidatus Desantisiibacteriota</taxon>
    </lineage>
</organism>
<reference evidence="3" key="1">
    <citation type="submission" date="2017-09" db="EMBL/GenBank/DDBJ databases">
        <title>Depth-based differentiation of microbial function through sediment-hosted aquifers and enrichment of novel symbionts in the deep terrestrial subsurface.</title>
        <authorList>
            <person name="Probst A.J."/>
            <person name="Ladd B."/>
            <person name="Jarett J.K."/>
            <person name="Geller-Mcgrath D.E."/>
            <person name="Sieber C.M.K."/>
            <person name="Emerson J.B."/>
            <person name="Anantharaman K."/>
            <person name="Thomas B.C."/>
            <person name="Malmstrom R."/>
            <person name="Stieglmeier M."/>
            <person name="Klingl A."/>
            <person name="Woyke T."/>
            <person name="Ryan C.M."/>
            <person name="Banfield J.F."/>
        </authorList>
    </citation>
    <scope>NUCLEOTIDE SEQUENCE [LARGE SCALE GENOMIC DNA]</scope>
</reference>
<accession>A0A2H9PBQ3</accession>
<comment type="caution">
    <text evidence="2">The sequence shown here is derived from an EMBL/GenBank/DDBJ whole genome shotgun (WGS) entry which is preliminary data.</text>
</comment>
<dbReference type="AlphaFoldDB" id="A0A2H9PBQ3"/>
<evidence type="ECO:0000313" key="2">
    <source>
        <dbReference type="EMBL" id="PIZ16393.1"/>
    </source>
</evidence>
<protein>
    <recommendedName>
        <fullName evidence="1">CAAX prenyl protease 2/Lysostaphin resistance protein A-like domain-containing protein</fullName>
    </recommendedName>
</protein>
<dbReference type="InterPro" id="IPR003675">
    <property type="entry name" value="Rce1/LyrA-like_dom"/>
</dbReference>
<dbReference type="GO" id="GO:0080120">
    <property type="term" value="P:CAAX-box protein maturation"/>
    <property type="evidence" value="ECO:0007669"/>
    <property type="project" value="UniProtKB-ARBA"/>
</dbReference>